<evidence type="ECO:0000313" key="4">
    <source>
        <dbReference type="Proteomes" id="UP000807353"/>
    </source>
</evidence>
<keyword evidence="4" id="KW-1185">Reference proteome</keyword>
<accession>A0A9P5Y4E3</accession>
<evidence type="ECO:0000256" key="1">
    <source>
        <dbReference type="SAM" id="MobiDB-lite"/>
    </source>
</evidence>
<feature type="signal peptide" evidence="2">
    <location>
        <begin position="1"/>
        <end position="20"/>
    </location>
</feature>
<protein>
    <submittedName>
        <fullName evidence="3">Uncharacterized protein</fullName>
    </submittedName>
</protein>
<feature type="region of interest" description="Disordered" evidence="1">
    <location>
        <begin position="224"/>
        <end position="267"/>
    </location>
</feature>
<feature type="region of interest" description="Disordered" evidence="1">
    <location>
        <begin position="117"/>
        <end position="145"/>
    </location>
</feature>
<keyword evidence="2" id="KW-0732">Signal</keyword>
<dbReference type="Proteomes" id="UP000807353">
    <property type="component" value="Unassembled WGS sequence"/>
</dbReference>
<feature type="compositionally biased region" description="Polar residues" evidence="1">
    <location>
        <begin position="228"/>
        <end position="255"/>
    </location>
</feature>
<dbReference type="EMBL" id="MU150289">
    <property type="protein sequence ID" value="KAF9461101.1"/>
    <property type="molecule type" value="Genomic_DNA"/>
</dbReference>
<name>A0A9P5Y4E3_9AGAR</name>
<dbReference type="AlphaFoldDB" id="A0A9P5Y4E3"/>
<comment type="caution">
    <text evidence="3">The sequence shown here is derived from an EMBL/GenBank/DDBJ whole genome shotgun (WGS) entry which is preliminary data.</text>
</comment>
<reference evidence="3" key="1">
    <citation type="submission" date="2020-11" db="EMBL/GenBank/DDBJ databases">
        <authorList>
            <consortium name="DOE Joint Genome Institute"/>
            <person name="Ahrendt S."/>
            <person name="Riley R."/>
            <person name="Andreopoulos W."/>
            <person name="Labutti K."/>
            <person name="Pangilinan J."/>
            <person name="Ruiz-Duenas F.J."/>
            <person name="Barrasa J.M."/>
            <person name="Sanchez-Garcia M."/>
            <person name="Camarero S."/>
            <person name="Miyauchi S."/>
            <person name="Serrano A."/>
            <person name="Linde D."/>
            <person name="Babiker R."/>
            <person name="Drula E."/>
            <person name="Ayuso-Fernandez I."/>
            <person name="Pacheco R."/>
            <person name="Padilla G."/>
            <person name="Ferreira P."/>
            <person name="Barriuso J."/>
            <person name="Kellner H."/>
            <person name="Castanera R."/>
            <person name="Alfaro M."/>
            <person name="Ramirez L."/>
            <person name="Pisabarro A.G."/>
            <person name="Kuo A."/>
            <person name="Tritt A."/>
            <person name="Lipzen A."/>
            <person name="He G."/>
            <person name="Yan M."/>
            <person name="Ng V."/>
            <person name="Cullen D."/>
            <person name="Martin F."/>
            <person name="Rosso M.-N."/>
            <person name="Henrissat B."/>
            <person name="Hibbett D."/>
            <person name="Martinez A.T."/>
            <person name="Grigoriev I.V."/>
        </authorList>
    </citation>
    <scope>NUCLEOTIDE SEQUENCE</scope>
    <source>
        <strain evidence="3">CBS 247.69</strain>
    </source>
</reference>
<gene>
    <name evidence="3" type="ORF">BDZ94DRAFT_1264604</name>
</gene>
<evidence type="ECO:0000313" key="3">
    <source>
        <dbReference type="EMBL" id="KAF9461101.1"/>
    </source>
</evidence>
<evidence type="ECO:0000256" key="2">
    <source>
        <dbReference type="SAM" id="SignalP"/>
    </source>
</evidence>
<feature type="chain" id="PRO_5040452196" evidence="2">
    <location>
        <begin position="21"/>
        <end position="284"/>
    </location>
</feature>
<proteinExistence type="predicted"/>
<dbReference type="OrthoDB" id="2990674at2759"/>
<sequence>MFTKYHLVIALAASSVSVIAVPTGNGQTQTPNKKGGWIEPAQTANNRAGKIKQTHQILAVEQHRNNEPHHPAVAPGNTAQVHDHFHSTNGGATHATVNYNNPSGQHVTTLHIAPDGTRLQGDAQQPPHHQGTSPPHNSPHGSPKHRREYLEARMFGGKGGWIEPSKGKGRDGKARQTHEVLAVDKHKQNEPGHHAVAPGNTAHVHDTFHSTQGGADHATVKYKDPNGNHVSTLHISSDGTRLHGTAQQPPHRSGTSPPPNSPAHRRRQLLEFVKRELQYLDGLD</sequence>
<organism evidence="3 4">
    <name type="scientific">Collybia nuda</name>
    <dbReference type="NCBI Taxonomy" id="64659"/>
    <lineage>
        <taxon>Eukaryota</taxon>
        <taxon>Fungi</taxon>
        <taxon>Dikarya</taxon>
        <taxon>Basidiomycota</taxon>
        <taxon>Agaricomycotina</taxon>
        <taxon>Agaricomycetes</taxon>
        <taxon>Agaricomycetidae</taxon>
        <taxon>Agaricales</taxon>
        <taxon>Tricholomatineae</taxon>
        <taxon>Clitocybaceae</taxon>
        <taxon>Collybia</taxon>
    </lineage>
</organism>